<evidence type="ECO:0000313" key="18">
    <source>
        <dbReference type="EMBL" id="GAN10230.1"/>
    </source>
</evidence>
<evidence type="ECO:0000256" key="7">
    <source>
        <dbReference type="ARBA" id="ARBA00022853"/>
    </source>
</evidence>
<feature type="region of interest" description="Disordered" evidence="16">
    <location>
        <begin position="123"/>
        <end position="203"/>
    </location>
</feature>
<dbReference type="CDD" id="cd16858">
    <property type="entry name" value="ING_ING3_Yng2p"/>
    <property type="match status" value="1"/>
</dbReference>
<accession>A0A0C9LXM9</accession>
<name>A0A0C9LXM9_9FUNG</name>
<keyword evidence="10 14" id="KW-0539">Nucleus</keyword>
<evidence type="ECO:0000256" key="15">
    <source>
        <dbReference type="SAM" id="Coils"/>
    </source>
</evidence>
<evidence type="ECO:0000256" key="4">
    <source>
        <dbReference type="ARBA" id="ARBA00022723"/>
    </source>
</evidence>
<keyword evidence="15" id="KW-0175">Coiled coil</keyword>
<dbReference type="AlphaFoldDB" id="A0A0C9LXM9"/>
<keyword evidence="7 14" id="KW-0156">Chromatin regulator</keyword>
<dbReference type="STRING" id="91626.A0A0C9LXM9"/>
<feature type="compositionally biased region" description="Basic and acidic residues" evidence="16">
    <location>
        <begin position="123"/>
        <end position="133"/>
    </location>
</feature>
<dbReference type="CDD" id="cd15505">
    <property type="entry name" value="PHD_ING"/>
    <property type="match status" value="1"/>
</dbReference>
<dbReference type="InterPro" id="IPR024610">
    <property type="entry name" value="ING_N_histone-binding"/>
</dbReference>
<keyword evidence="19" id="KW-1185">Reference proteome</keyword>
<feature type="compositionally biased region" description="Acidic residues" evidence="16">
    <location>
        <begin position="160"/>
        <end position="191"/>
    </location>
</feature>
<dbReference type="OrthoDB" id="5411773at2759"/>
<evidence type="ECO:0000256" key="13">
    <source>
        <dbReference type="PROSITE-ProRule" id="PRU00146"/>
    </source>
</evidence>
<dbReference type="GO" id="GO:0008270">
    <property type="term" value="F:zinc ion binding"/>
    <property type="evidence" value="ECO:0007669"/>
    <property type="project" value="UniProtKB-KW"/>
</dbReference>
<keyword evidence="5 13" id="KW-0863">Zinc-finger</keyword>
<feature type="region of interest" description="Disordered" evidence="16">
    <location>
        <begin position="307"/>
        <end position="328"/>
    </location>
</feature>
<keyword evidence="8" id="KW-0805">Transcription regulation</keyword>
<keyword evidence="9" id="KW-0804">Transcription</keyword>
<comment type="domain">
    <text evidence="14">The PHD-type zinc finger mediates the binding to H3K4me3.</text>
</comment>
<feature type="coiled-coil region" evidence="15">
    <location>
        <begin position="87"/>
        <end position="114"/>
    </location>
</feature>
<evidence type="ECO:0000259" key="17">
    <source>
        <dbReference type="PROSITE" id="PS50016"/>
    </source>
</evidence>
<comment type="subunit">
    <text evidence="14">Component of an histone acetyltransferase complex. Interacts with H3K4me3 and to a lesser extent with H3K4me2.</text>
</comment>
<evidence type="ECO:0000256" key="16">
    <source>
        <dbReference type="SAM" id="MobiDB-lite"/>
    </source>
</evidence>
<comment type="subcellular location">
    <subcellularLocation>
        <location evidence="1 14">Nucleus</location>
    </subcellularLocation>
</comment>
<dbReference type="SMART" id="SM00249">
    <property type="entry name" value="PHD"/>
    <property type="match status" value="1"/>
</dbReference>
<dbReference type="InterPro" id="IPR019786">
    <property type="entry name" value="Zinc_finger_PHD-type_CS"/>
</dbReference>
<comment type="function">
    <text evidence="14">Component of an histone acetyltransferase complex.</text>
</comment>
<feature type="binding site" evidence="12">
    <location>
        <position position="259"/>
    </location>
    <ligand>
        <name>Zn(2+)</name>
        <dbReference type="ChEBI" id="CHEBI:29105"/>
        <label>1</label>
    </ligand>
</feature>
<dbReference type="Gene3D" id="3.30.40.10">
    <property type="entry name" value="Zinc/RING finger domain, C3HC4 (zinc finger)"/>
    <property type="match status" value="1"/>
</dbReference>
<evidence type="ECO:0000256" key="10">
    <source>
        <dbReference type="ARBA" id="ARBA00023242"/>
    </source>
</evidence>
<dbReference type="InterPro" id="IPR019787">
    <property type="entry name" value="Znf_PHD-finger"/>
</dbReference>
<reference evidence="18" key="1">
    <citation type="submission" date="2014-09" db="EMBL/GenBank/DDBJ databases">
        <title>Draft genome sequence of an oleaginous Mucoromycotina fungus Mucor ambiguus NBRC6742.</title>
        <authorList>
            <person name="Takeda I."/>
            <person name="Yamane N."/>
            <person name="Morita T."/>
            <person name="Tamano K."/>
            <person name="Machida M."/>
            <person name="Baker S."/>
            <person name="Koike H."/>
        </authorList>
    </citation>
    <scope>NUCLEOTIDE SEQUENCE</scope>
    <source>
        <strain evidence="18">NBRC 6742</strain>
    </source>
</reference>
<protein>
    <recommendedName>
        <fullName evidence="14">Chromatin modification-related protein</fullName>
    </recommendedName>
</protein>
<comment type="similarity">
    <text evidence="2 14">Belongs to the ING family.</text>
</comment>
<feature type="site" description="Histone H3K4me3 binding" evidence="11">
    <location>
        <position position="273"/>
    </location>
</feature>
<feature type="binding site" evidence="12">
    <location>
        <position position="283"/>
    </location>
    <ligand>
        <name>Zn(2+)</name>
        <dbReference type="ChEBI" id="CHEBI:29105"/>
        <label>1</label>
    </ligand>
</feature>
<dbReference type="Pfam" id="PF12998">
    <property type="entry name" value="ING"/>
    <property type="match status" value="1"/>
</dbReference>
<keyword evidence="6 12" id="KW-0862">Zinc</keyword>
<dbReference type="GO" id="GO:0006325">
    <property type="term" value="P:chromatin organization"/>
    <property type="evidence" value="ECO:0007669"/>
    <property type="project" value="UniProtKB-KW"/>
</dbReference>
<dbReference type="InterPro" id="IPR001965">
    <property type="entry name" value="Znf_PHD"/>
</dbReference>
<proteinExistence type="inferred from homology"/>
<dbReference type="Proteomes" id="UP000053815">
    <property type="component" value="Unassembled WGS sequence"/>
</dbReference>
<feature type="site" description="Histone H3K4me3 binding" evidence="11">
    <location>
        <position position="281"/>
    </location>
</feature>
<feature type="binding site" evidence="12">
    <location>
        <position position="302"/>
    </location>
    <ligand>
        <name>Zn(2+)</name>
        <dbReference type="ChEBI" id="CHEBI:29105"/>
        <label>2</label>
    </ligand>
</feature>
<dbReference type="GO" id="GO:0005634">
    <property type="term" value="C:nucleus"/>
    <property type="evidence" value="ECO:0007669"/>
    <property type="project" value="UniProtKB-SubCell"/>
</dbReference>
<sequence length="328" mass="38563">MDNNTVDIHEDSGRYLQEYIQSLENLPSEIQYHWAEIRNRYDQAKAPERRIKSGQHDLTKIHRQWFTQELDKREKLLKHQPVIIQRIQNDYNKLEDLANERVSLAEEALKLVDRHLLRIQRDLDKHDGDHPEYAPEPALPTRSYTIPHGRKSILTNLDDYQGEEDHEDDVEDGEEEEEETEDLDRDEDEQHEEGREQEQVVHKPIKLVAEDKIEPKPITVVHTPPVKVDPDIQAIMANRNQKRKKKEARESDKGEPLYCFCQQVSYGEMVACDGENCPYEWFHMDCVGLEEPPKGAWYCSDCTAEMRKRKSSGVPLNKKMKRKKESQT</sequence>
<dbReference type="PANTHER" id="PTHR10333:SF103">
    <property type="entry name" value="INHIBITOR OF GROWTH PROTEIN 3"/>
    <property type="match status" value="1"/>
</dbReference>
<evidence type="ECO:0000256" key="6">
    <source>
        <dbReference type="ARBA" id="ARBA00022833"/>
    </source>
</evidence>
<dbReference type="PROSITE" id="PS01359">
    <property type="entry name" value="ZF_PHD_1"/>
    <property type="match status" value="1"/>
</dbReference>
<feature type="site" description="Histone H3K4me3 binding" evidence="11">
    <location>
        <position position="269"/>
    </location>
</feature>
<feature type="binding site" evidence="12">
    <location>
        <position position="299"/>
    </location>
    <ligand>
        <name>Zn(2+)</name>
        <dbReference type="ChEBI" id="CHEBI:29105"/>
        <label>2</label>
    </ligand>
</feature>
<feature type="binding site" evidence="12">
    <location>
        <position position="261"/>
    </location>
    <ligand>
        <name>Zn(2+)</name>
        <dbReference type="ChEBI" id="CHEBI:29105"/>
        <label>1</label>
    </ligand>
</feature>
<gene>
    <name evidence="18" type="ORF">MAM1_0332d09768</name>
</gene>
<evidence type="ECO:0000256" key="14">
    <source>
        <dbReference type="RuleBase" id="RU361213"/>
    </source>
</evidence>
<evidence type="ECO:0000256" key="11">
    <source>
        <dbReference type="PIRSR" id="PIRSR628651-50"/>
    </source>
</evidence>
<dbReference type="InterPro" id="IPR011011">
    <property type="entry name" value="Znf_FYVE_PHD"/>
</dbReference>
<keyword evidence="3" id="KW-0341">Growth regulation</keyword>
<evidence type="ECO:0000256" key="2">
    <source>
        <dbReference type="ARBA" id="ARBA00010210"/>
    </source>
</evidence>
<feature type="binding site" evidence="12">
    <location>
        <position position="277"/>
    </location>
    <ligand>
        <name>Zn(2+)</name>
        <dbReference type="ChEBI" id="CHEBI:29105"/>
        <label>2</label>
    </ligand>
</feature>
<feature type="domain" description="PHD-type" evidence="17">
    <location>
        <begin position="256"/>
        <end position="305"/>
    </location>
</feature>
<evidence type="ECO:0000256" key="12">
    <source>
        <dbReference type="PIRSR" id="PIRSR628651-51"/>
    </source>
</evidence>
<dbReference type="SMART" id="SM01408">
    <property type="entry name" value="ING"/>
    <property type="match status" value="1"/>
</dbReference>
<feature type="binding site" evidence="12">
    <location>
        <position position="272"/>
    </location>
    <ligand>
        <name>Zn(2+)</name>
        <dbReference type="ChEBI" id="CHEBI:29105"/>
        <label>2</label>
    </ligand>
</feature>
<dbReference type="Gene3D" id="6.10.140.1740">
    <property type="match status" value="1"/>
</dbReference>
<evidence type="ECO:0000256" key="1">
    <source>
        <dbReference type="ARBA" id="ARBA00004123"/>
    </source>
</evidence>
<dbReference type="PANTHER" id="PTHR10333">
    <property type="entry name" value="INHIBITOR OF GROWTH PROTEIN"/>
    <property type="match status" value="1"/>
</dbReference>
<feature type="compositionally biased region" description="Basic and acidic residues" evidence="16">
    <location>
        <begin position="192"/>
        <end position="201"/>
    </location>
</feature>
<dbReference type="EMBL" id="DF836621">
    <property type="protein sequence ID" value="GAN10230.1"/>
    <property type="molecule type" value="Genomic_DNA"/>
</dbReference>
<evidence type="ECO:0000256" key="9">
    <source>
        <dbReference type="ARBA" id="ARBA00023163"/>
    </source>
</evidence>
<feature type="binding site" evidence="12">
    <location>
        <position position="286"/>
    </location>
    <ligand>
        <name>Zn(2+)</name>
        <dbReference type="ChEBI" id="CHEBI:29105"/>
        <label>1</label>
    </ligand>
</feature>
<dbReference type="SUPFAM" id="SSF57903">
    <property type="entry name" value="FYVE/PHD zinc finger"/>
    <property type="match status" value="1"/>
</dbReference>
<organism evidence="18">
    <name type="scientific">Mucor ambiguus</name>
    <dbReference type="NCBI Taxonomy" id="91626"/>
    <lineage>
        <taxon>Eukaryota</taxon>
        <taxon>Fungi</taxon>
        <taxon>Fungi incertae sedis</taxon>
        <taxon>Mucoromycota</taxon>
        <taxon>Mucoromycotina</taxon>
        <taxon>Mucoromycetes</taxon>
        <taxon>Mucorales</taxon>
        <taxon>Mucorineae</taxon>
        <taxon>Mucoraceae</taxon>
        <taxon>Mucor</taxon>
    </lineage>
</organism>
<feature type="compositionally biased region" description="Basic residues" evidence="16">
    <location>
        <begin position="318"/>
        <end position="328"/>
    </location>
</feature>
<evidence type="ECO:0000313" key="19">
    <source>
        <dbReference type="Proteomes" id="UP000053815"/>
    </source>
</evidence>
<dbReference type="PROSITE" id="PS50016">
    <property type="entry name" value="ZF_PHD_2"/>
    <property type="match status" value="1"/>
</dbReference>
<keyword evidence="4 12" id="KW-0479">Metal-binding</keyword>
<evidence type="ECO:0000256" key="8">
    <source>
        <dbReference type="ARBA" id="ARBA00023015"/>
    </source>
</evidence>
<evidence type="ECO:0000256" key="3">
    <source>
        <dbReference type="ARBA" id="ARBA00022604"/>
    </source>
</evidence>
<dbReference type="InterPro" id="IPR013083">
    <property type="entry name" value="Znf_RING/FYVE/PHD"/>
</dbReference>
<dbReference type="InterPro" id="IPR028651">
    <property type="entry name" value="ING_fam"/>
</dbReference>
<feature type="site" description="Histone H3K4me3 binding" evidence="11">
    <location>
        <position position="258"/>
    </location>
</feature>
<evidence type="ECO:0000256" key="5">
    <source>
        <dbReference type="ARBA" id="ARBA00022771"/>
    </source>
</evidence>